<dbReference type="Pfam" id="PF07642">
    <property type="entry name" value="BBP2"/>
    <property type="match status" value="1"/>
</dbReference>
<comment type="caution">
    <text evidence="1">The sequence shown here is derived from an EMBL/GenBank/DDBJ whole genome shotgun (WGS) entry which is preliminary data.</text>
</comment>
<reference evidence="1 2" key="1">
    <citation type="journal article" date="2013" name="Int. J. Syst. Evol. Microbiol.">
        <title>Marinoscillum luteum sp. nov., isolated from marine sediment.</title>
        <authorList>
            <person name="Cha I.T."/>
            <person name="Park S.J."/>
            <person name="Kim S.J."/>
            <person name="Kim J.G."/>
            <person name="Jung M.Y."/>
            <person name="Shin K.S."/>
            <person name="Kwon K.K."/>
            <person name="Yang S.H."/>
            <person name="Seo Y.S."/>
            <person name="Rhee S.K."/>
        </authorList>
    </citation>
    <scope>NUCLEOTIDE SEQUENCE [LARGE SCALE GENOMIC DNA]</scope>
    <source>
        <strain evidence="1 2">KCTC 23939</strain>
    </source>
</reference>
<evidence type="ECO:0000313" key="2">
    <source>
        <dbReference type="Proteomes" id="UP001610063"/>
    </source>
</evidence>
<keyword evidence="2" id="KW-1185">Reference proteome</keyword>
<protein>
    <submittedName>
        <fullName evidence="1">Outer membrane beta-barrel protein</fullName>
    </submittedName>
</protein>
<dbReference type="RefSeq" id="WP_159583013.1">
    <property type="nucleotide sequence ID" value="NZ_JBIPKE010000019.1"/>
</dbReference>
<dbReference type="EMBL" id="JBIPKE010000019">
    <property type="protein sequence ID" value="MFH6985042.1"/>
    <property type="molecule type" value="Genomic_DNA"/>
</dbReference>
<evidence type="ECO:0000313" key="1">
    <source>
        <dbReference type="EMBL" id="MFH6985042.1"/>
    </source>
</evidence>
<name>A0ABW7NCF7_9BACT</name>
<proteinExistence type="predicted"/>
<sequence length="353" mass="40043">MRKTIYFIFICVFFLKFFNAKAQESKIKFGAYLDTYYSFDFSKPLDNQRLYVTQYDKHNEFNLSHAWVSAAYEEDKVRASLALQVGTYPANNYGAEPEKLYQMVYEAYAGYQVTKKGWLDVGIFGGHFGYESALSLDRDLYSPALATEYTPYYQSGLRYTHDLSDKTQLRAVVLNGWQNIGETNNKKSLGIAVDHTLNESFKISYGNYYGNESTNSNMDLMRFHNNLILEAKPLKNWKIAGVLDYTTQSNSATDKNLHTSFITVISKYTFSEKWSVAGRYENINDKDDLLINGITGQFAMNVISLSVNYYPTENAAFKLEAKTYKGPYNNFAGEEGVGAGLLVLGAGMAIRLN</sequence>
<organism evidence="1 2">
    <name type="scientific">Marinoscillum luteum</name>
    <dbReference type="NCBI Taxonomy" id="861051"/>
    <lineage>
        <taxon>Bacteria</taxon>
        <taxon>Pseudomonadati</taxon>
        <taxon>Bacteroidota</taxon>
        <taxon>Cytophagia</taxon>
        <taxon>Cytophagales</taxon>
        <taxon>Reichenbachiellaceae</taxon>
        <taxon>Marinoscillum</taxon>
    </lineage>
</organism>
<dbReference type="Proteomes" id="UP001610063">
    <property type="component" value="Unassembled WGS sequence"/>
</dbReference>
<dbReference type="SUPFAM" id="SSF56935">
    <property type="entry name" value="Porins"/>
    <property type="match status" value="1"/>
</dbReference>
<accession>A0ABW7NCF7</accession>
<dbReference type="InterPro" id="IPR011486">
    <property type="entry name" value="BBP2"/>
</dbReference>
<gene>
    <name evidence="1" type="ORF">ACHKAR_16420</name>
</gene>